<proteinExistence type="predicted"/>
<name>A0A1G6JAG4_9FIRM</name>
<dbReference type="EMBL" id="FMYW01000003">
    <property type="protein sequence ID" value="SDC15633.1"/>
    <property type="molecule type" value="Genomic_DNA"/>
</dbReference>
<accession>A0A1G6JAG4</accession>
<sequence length="71" mass="7717">MPINKNELTKEMIEKAMQCETAEDLVALAKSEGIEITKAEAEAYLAEMSDVELDENAVKKVAGAGTCYTAY</sequence>
<evidence type="ECO:0000313" key="1">
    <source>
        <dbReference type="EMBL" id="SDC15633.1"/>
    </source>
</evidence>
<protein>
    <submittedName>
        <fullName evidence="1">Nif11-like leader peptide domain-containing protein</fullName>
    </submittedName>
</protein>
<organism evidence="1 2">
    <name type="scientific">Succiniclasticum ruminis</name>
    <dbReference type="NCBI Taxonomy" id="40841"/>
    <lineage>
        <taxon>Bacteria</taxon>
        <taxon>Bacillati</taxon>
        <taxon>Bacillota</taxon>
        <taxon>Negativicutes</taxon>
        <taxon>Acidaminococcales</taxon>
        <taxon>Acidaminococcaceae</taxon>
        <taxon>Succiniclasticum</taxon>
    </lineage>
</organism>
<evidence type="ECO:0000313" key="2">
    <source>
        <dbReference type="Proteomes" id="UP000198943"/>
    </source>
</evidence>
<dbReference type="Proteomes" id="UP000198943">
    <property type="component" value="Unassembled WGS sequence"/>
</dbReference>
<dbReference type="AlphaFoldDB" id="A0A1G6JAG4"/>
<dbReference type="RefSeq" id="WP_093729482.1">
    <property type="nucleotide sequence ID" value="NZ_FMYW01000003.1"/>
</dbReference>
<reference evidence="2" key="1">
    <citation type="submission" date="2016-10" db="EMBL/GenBank/DDBJ databases">
        <authorList>
            <person name="Varghese N."/>
            <person name="Submissions S."/>
        </authorList>
    </citation>
    <scope>NUCLEOTIDE SEQUENCE [LARGE SCALE GENOMIC DNA]</scope>
    <source>
        <strain evidence="2">DSM 11005</strain>
    </source>
</reference>
<gene>
    <name evidence="1" type="ORF">SAMN04487864_10326</name>
</gene>
<keyword evidence="2" id="KW-1185">Reference proteome</keyword>